<evidence type="ECO:0000313" key="1">
    <source>
        <dbReference type="EMBL" id="UXX81399.1"/>
    </source>
</evidence>
<dbReference type="RefSeq" id="WP_165198414.1">
    <property type="nucleotide sequence ID" value="NZ_CP106737.1"/>
</dbReference>
<gene>
    <name evidence="1" type="ORF">N7U68_00620</name>
</gene>
<geneLocation type="plasmid" evidence="1 2">
    <name>unnamed2</name>
</geneLocation>
<dbReference type="InterPro" id="IPR043148">
    <property type="entry name" value="TagF_C"/>
</dbReference>
<name>A0ABY6D660_9RHOB</name>
<keyword evidence="2" id="KW-1185">Reference proteome</keyword>
<protein>
    <submittedName>
        <fullName evidence="1">CDP-glycerol glycerophosphotransferase family protein</fullName>
    </submittedName>
</protein>
<organism evidence="1 2">
    <name type="scientific">Roseovarius pelagicus</name>
    <dbReference type="NCBI Taxonomy" id="2980108"/>
    <lineage>
        <taxon>Bacteria</taxon>
        <taxon>Pseudomonadati</taxon>
        <taxon>Pseudomonadota</taxon>
        <taxon>Alphaproteobacteria</taxon>
        <taxon>Rhodobacterales</taxon>
        <taxon>Roseobacteraceae</taxon>
        <taxon>Roseovarius</taxon>
    </lineage>
</organism>
<accession>A0ABY6D660</accession>
<reference evidence="1" key="1">
    <citation type="submission" date="2022-10" db="EMBL/GenBank/DDBJ databases">
        <title>Roseovarius pelagicus sp. nov., isolated from Arctic seawater.</title>
        <authorList>
            <person name="Hong Y.W."/>
            <person name="Hwang C.Y."/>
        </authorList>
    </citation>
    <scope>NUCLEOTIDE SEQUENCE</scope>
    <source>
        <strain evidence="1">HL-MP18</strain>
        <plasmid evidence="1">unnamed2</plasmid>
    </source>
</reference>
<dbReference type="Proteomes" id="UP001064087">
    <property type="component" value="Plasmid unnamed2"/>
</dbReference>
<dbReference type="Gene3D" id="3.40.50.12580">
    <property type="match status" value="1"/>
</dbReference>
<dbReference type="EMBL" id="CP106737">
    <property type="protein sequence ID" value="UXX81399.1"/>
    <property type="molecule type" value="Genomic_DNA"/>
</dbReference>
<keyword evidence="1" id="KW-0614">Plasmid</keyword>
<evidence type="ECO:0000313" key="2">
    <source>
        <dbReference type="Proteomes" id="UP001064087"/>
    </source>
</evidence>
<proteinExistence type="predicted"/>
<sequence>MILSKFLRVLLLAPVAFLVARLRPAGDPFVMIATRDAHIGPCSLQLIQMVCADPDRQLVLSVRNRAAFDEINQSLITTGGFKIMDIVEQDSFKSLCRVFQANVHIAFENVFETFIFANRLGVWSGKRPKPVLVPDGIVTKTNGSLLSSDKIVGTGLKVWLVGRAAKRITYVSQSGADNYRTCLNTGIRSPSLMRPRGLPRFMRAAALKSENTQPLLTPHFREMLAEDTARFRIMVALTKNKEASDLVYLLKQMNMTLLDLNTLLAEADTSLWIKSHQSTLPLDDADTTVGNQGPKRIFAVGTPDGLSSVDLFPSFDGLLTDISSIYVDFLPFEGHIGFVSYDTWKAEGRFCYPDSPFYPGAKLNTVDDLRAFLEGLSKQDPIMQQERDYARRVLLGDGTDSDYWAALLAS</sequence>